<dbReference type="OrthoDB" id="5356065at2"/>
<name>A0A1I5M5X7_9BACT</name>
<accession>A0A1I5M5X7</accession>
<gene>
    <name evidence="2" type="ORF">SAMN05216234_10524</name>
</gene>
<keyword evidence="1" id="KW-0812">Transmembrane</keyword>
<dbReference type="NCBIfam" id="NF037970">
    <property type="entry name" value="vanZ_1"/>
    <property type="match status" value="1"/>
</dbReference>
<keyword evidence="3" id="KW-1185">Reference proteome</keyword>
<feature type="transmembrane region" description="Helical" evidence="1">
    <location>
        <begin position="80"/>
        <end position="98"/>
    </location>
</feature>
<protein>
    <recommendedName>
        <fullName evidence="4">VanZ like family protein</fullName>
    </recommendedName>
</protein>
<organism evidence="2 3">
    <name type="scientific">Hydrogenimonas thermophila</name>
    <dbReference type="NCBI Taxonomy" id="223786"/>
    <lineage>
        <taxon>Bacteria</taxon>
        <taxon>Pseudomonadati</taxon>
        <taxon>Campylobacterota</taxon>
        <taxon>Epsilonproteobacteria</taxon>
        <taxon>Campylobacterales</taxon>
        <taxon>Hydrogenimonadaceae</taxon>
        <taxon>Hydrogenimonas</taxon>
    </lineage>
</organism>
<sequence length="131" mass="15454">MSFLDCLHIKNLVTKPSAHCRNLYKILFWLTLIVIFYLAFAPNVSVGPEFENADKYKHTLAFFVLTNLFIYAYEKGFKLVWFWMLFIGIFIEVVQHFIPNRESSFFDILADGTGIFLATIFKLYIEKSYKK</sequence>
<dbReference type="RefSeq" id="WP_092910955.1">
    <property type="nucleotide sequence ID" value="NZ_FOXB01000005.1"/>
</dbReference>
<reference evidence="2 3" key="1">
    <citation type="submission" date="2016-10" db="EMBL/GenBank/DDBJ databases">
        <authorList>
            <person name="de Groot N.N."/>
        </authorList>
    </citation>
    <scope>NUCLEOTIDE SEQUENCE [LARGE SCALE GENOMIC DNA]</scope>
    <source>
        <strain evidence="2 3">EP1-55-1</strain>
    </source>
</reference>
<evidence type="ECO:0000313" key="2">
    <source>
        <dbReference type="EMBL" id="SFP04925.1"/>
    </source>
</evidence>
<evidence type="ECO:0008006" key="4">
    <source>
        <dbReference type="Google" id="ProtNLM"/>
    </source>
</evidence>
<proteinExistence type="predicted"/>
<feature type="transmembrane region" description="Helical" evidence="1">
    <location>
        <begin position="104"/>
        <end position="125"/>
    </location>
</feature>
<evidence type="ECO:0000313" key="3">
    <source>
        <dbReference type="Proteomes" id="UP000199227"/>
    </source>
</evidence>
<dbReference type="Proteomes" id="UP000199227">
    <property type="component" value="Unassembled WGS sequence"/>
</dbReference>
<feature type="transmembrane region" description="Helical" evidence="1">
    <location>
        <begin position="56"/>
        <end position="73"/>
    </location>
</feature>
<feature type="transmembrane region" description="Helical" evidence="1">
    <location>
        <begin position="26"/>
        <end position="44"/>
    </location>
</feature>
<keyword evidence="1" id="KW-1133">Transmembrane helix</keyword>
<keyword evidence="1" id="KW-0472">Membrane</keyword>
<evidence type="ECO:0000256" key="1">
    <source>
        <dbReference type="SAM" id="Phobius"/>
    </source>
</evidence>
<dbReference type="EMBL" id="FOXB01000005">
    <property type="protein sequence ID" value="SFP04925.1"/>
    <property type="molecule type" value="Genomic_DNA"/>
</dbReference>
<dbReference type="PANTHER" id="PTHR28008">
    <property type="entry name" value="DOMAIN PROTEIN, PUTATIVE (AFU_ORTHOLOGUE AFUA_3G10980)-RELATED"/>
    <property type="match status" value="1"/>
</dbReference>
<dbReference type="AlphaFoldDB" id="A0A1I5M5X7"/>
<dbReference type="PANTHER" id="PTHR28008:SF1">
    <property type="entry name" value="DOMAIN PROTEIN, PUTATIVE (AFU_ORTHOLOGUE AFUA_3G10980)-RELATED"/>
    <property type="match status" value="1"/>
</dbReference>
<dbReference type="STRING" id="223786.SAMN05216234_10524"/>